<keyword evidence="15" id="KW-0812">Transmembrane</keyword>
<feature type="compositionally biased region" description="Low complexity" evidence="14">
    <location>
        <begin position="223"/>
        <end position="234"/>
    </location>
</feature>
<evidence type="ECO:0000256" key="10">
    <source>
        <dbReference type="ARBA" id="ARBA00022840"/>
    </source>
</evidence>
<dbReference type="EMBL" id="NAJN01002305">
    <property type="protein sequence ID" value="TKA54540.1"/>
    <property type="molecule type" value="Genomic_DNA"/>
</dbReference>
<dbReference type="InterPro" id="IPR006070">
    <property type="entry name" value="Sua5-like_dom"/>
</dbReference>
<evidence type="ECO:0000256" key="13">
    <source>
        <dbReference type="ARBA" id="ARBA00056339"/>
    </source>
</evidence>
<dbReference type="Pfam" id="PF03481">
    <property type="entry name" value="Sua5_C"/>
    <property type="match status" value="1"/>
</dbReference>
<dbReference type="AlphaFoldDB" id="A0A4U0VXR2"/>
<evidence type="ECO:0000256" key="8">
    <source>
        <dbReference type="ARBA" id="ARBA00022695"/>
    </source>
</evidence>
<evidence type="ECO:0000256" key="15">
    <source>
        <dbReference type="SAM" id="Phobius"/>
    </source>
</evidence>
<evidence type="ECO:0000256" key="9">
    <source>
        <dbReference type="ARBA" id="ARBA00022741"/>
    </source>
</evidence>
<dbReference type="GO" id="GO:0006450">
    <property type="term" value="P:regulation of translational fidelity"/>
    <property type="evidence" value="ECO:0007669"/>
    <property type="project" value="TreeGrafter"/>
</dbReference>
<name>A0A4U0VXR2_9PEZI</name>
<comment type="catalytic activity">
    <reaction evidence="12">
        <text>L-threonine + hydrogencarbonate + ATP = L-threonylcarbamoyladenylate + diphosphate + H2O</text>
        <dbReference type="Rhea" id="RHEA:36407"/>
        <dbReference type="ChEBI" id="CHEBI:15377"/>
        <dbReference type="ChEBI" id="CHEBI:17544"/>
        <dbReference type="ChEBI" id="CHEBI:30616"/>
        <dbReference type="ChEBI" id="CHEBI:33019"/>
        <dbReference type="ChEBI" id="CHEBI:57926"/>
        <dbReference type="ChEBI" id="CHEBI:73682"/>
        <dbReference type="EC" id="2.7.7.87"/>
    </reaction>
</comment>
<evidence type="ECO:0000256" key="1">
    <source>
        <dbReference type="ARBA" id="ARBA00004496"/>
    </source>
</evidence>
<dbReference type="FunFam" id="3.90.870.10:FF:000008">
    <property type="entry name" value="Threonylcarbamoyl-AMP synthase"/>
    <property type="match status" value="1"/>
</dbReference>
<comment type="similarity">
    <text evidence="2">Belongs to the SUA5 family.</text>
</comment>
<evidence type="ECO:0000256" key="3">
    <source>
        <dbReference type="ARBA" id="ARBA00012584"/>
    </source>
</evidence>
<dbReference type="Gene3D" id="3.90.870.10">
    <property type="entry name" value="DHBP synthase"/>
    <property type="match status" value="1"/>
</dbReference>
<dbReference type="GO" id="GO:0000049">
    <property type="term" value="F:tRNA binding"/>
    <property type="evidence" value="ECO:0007669"/>
    <property type="project" value="TreeGrafter"/>
</dbReference>
<comment type="caution">
    <text evidence="17">The sequence shown here is derived from an EMBL/GenBank/DDBJ whole genome shotgun (WGS) entry which is preliminary data.</text>
</comment>
<keyword evidence="9" id="KW-0547">Nucleotide-binding</keyword>
<evidence type="ECO:0000256" key="12">
    <source>
        <dbReference type="ARBA" id="ARBA00048366"/>
    </source>
</evidence>
<dbReference type="InterPro" id="IPR017945">
    <property type="entry name" value="DHBP_synth_RibB-like_a/b_dom"/>
</dbReference>
<comment type="subcellular location">
    <subcellularLocation>
        <location evidence="1">Cytoplasm</location>
    </subcellularLocation>
</comment>
<evidence type="ECO:0000256" key="11">
    <source>
        <dbReference type="ARBA" id="ARBA00029774"/>
    </source>
</evidence>
<evidence type="ECO:0000256" key="14">
    <source>
        <dbReference type="SAM" id="MobiDB-lite"/>
    </source>
</evidence>
<dbReference type="Proteomes" id="UP000308768">
    <property type="component" value="Unassembled WGS sequence"/>
</dbReference>
<dbReference type="EC" id="2.7.7.87" evidence="3"/>
<gene>
    <name evidence="17" type="ORF">B0A49_11066</name>
</gene>
<feature type="transmembrane region" description="Helical" evidence="15">
    <location>
        <begin position="62"/>
        <end position="89"/>
    </location>
</feature>
<feature type="compositionally biased region" description="Polar residues" evidence="14">
    <location>
        <begin position="675"/>
        <end position="684"/>
    </location>
</feature>
<dbReference type="GO" id="GO:0002949">
    <property type="term" value="P:tRNA threonylcarbamoyladenosine modification"/>
    <property type="evidence" value="ECO:0007669"/>
    <property type="project" value="UniProtKB-ARBA"/>
</dbReference>
<dbReference type="PROSITE" id="PS51163">
    <property type="entry name" value="YRDC"/>
    <property type="match status" value="1"/>
</dbReference>
<keyword evidence="7" id="KW-0819">tRNA processing</keyword>
<dbReference type="InterPro" id="IPR050156">
    <property type="entry name" value="TC-AMP_synthase_SUA5"/>
</dbReference>
<keyword evidence="5" id="KW-0963">Cytoplasm</keyword>
<feature type="region of interest" description="Disordered" evidence="14">
    <location>
        <begin position="213"/>
        <end position="263"/>
    </location>
</feature>
<keyword evidence="15" id="KW-0472">Membrane</keyword>
<dbReference type="PANTHER" id="PTHR17490">
    <property type="entry name" value="SUA5"/>
    <property type="match status" value="1"/>
</dbReference>
<dbReference type="SUPFAM" id="SSF55821">
    <property type="entry name" value="YrdC/RibB"/>
    <property type="match status" value="1"/>
</dbReference>
<reference evidence="17 18" key="1">
    <citation type="submission" date="2017-03" db="EMBL/GenBank/DDBJ databases">
        <title>Genomes of endolithic fungi from Antarctica.</title>
        <authorList>
            <person name="Coleine C."/>
            <person name="Masonjones S."/>
            <person name="Stajich J.E."/>
        </authorList>
    </citation>
    <scope>NUCLEOTIDE SEQUENCE [LARGE SCALE GENOMIC DNA]</scope>
    <source>
        <strain evidence="17 18">CCFEE 5187</strain>
    </source>
</reference>
<keyword evidence="6" id="KW-0808">Transferase</keyword>
<comment type="function">
    <text evidence="13">Required for the formation of a threonylcarbamoyl group on adenosine at position 37 (t(6)A37) in tRNAs that read codons beginning with adenine. Likely catalyzes the conversion of L-threonine, HCO(3)(-)/CO(2) and ATP to give threonylcarbamoyl-AMP (TC-AMP) as the acyladenylate intermediate, with the release of diphosphate. Required for normal translation, by ensuring translation fidelity at the level of codon recognition, appropriate translation initiation selection and maintenance of reading frame. Also involved in telomere replication. Binds to single-stranded telomeric (ssTG) DNA and positively regulates telomere length.</text>
</comment>
<protein>
    <recommendedName>
        <fullName evidence="4">Threonylcarbamoyl-AMP synthase</fullName>
        <ecNumber evidence="3">2.7.7.87</ecNumber>
    </recommendedName>
    <alternativeName>
        <fullName evidence="11">L-threonylcarbamoyladenylate synthase</fullName>
    </alternativeName>
</protein>
<dbReference type="InterPro" id="IPR005145">
    <property type="entry name" value="Sua5_C"/>
</dbReference>
<evidence type="ECO:0000313" key="18">
    <source>
        <dbReference type="Proteomes" id="UP000308768"/>
    </source>
</evidence>
<dbReference type="OrthoDB" id="412787at2759"/>
<feature type="domain" description="YrdC-like" evidence="16">
    <location>
        <begin position="342"/>
        <end position="556"/>
    </location>
</feature>
<evidence type="ECO:0000256" key="7">
    <source>
        <dbReference type="ARBA" id="ARBA00022694"/>
    </source>
</evidence>
<dbReference type="STRING" id="331657.A0A4U0VXR2"/>
<feature type="compositionally biased region" description="Basic and acidic residues" evidence="14">
    <location>
        <begin position="252"/>
        <end position="263"/>
    </location>
</feature>
<feature type="region of interest" description="Disordered" evidence="14">
    <location>
        <begin position="646"/>
        <end position="685"/>
    </location>
</feature>
<keyword evidence="18" id="KW-1185">Reference proteome</keyword>
<dbReference type="PANTHER" id="PTHR17490:SF16">
    <property type="entry name" value="THREONYLCARBAMOYL-AMP SYNTHASE"/>
    <property type="match status" value="1"/>
</dbReference>
<evidence type="ECO:0000256" key="4">
    <source>
        <dbReference type="ARBA" id="ARBA00015492"/>
    </source>
</evidence>
<feature type="compositionally biased region" description="Polar residues" evidence="14">
    <location>
        <begin position="651"/>
        <end position="667"/>
    </location>
</feature>
<feature type="compositionally biased region" description="Polar residues" evidence="14">
    <location>
        <begin position="235"/>
        <end position="244"/>
    </location>
</feature>
<evidence type="ECO:0000313" key="17">
    <source>
        <dbReference type="EMBL" id="TKA54540.1"/>
    </source>
</evidence>
<dbReference type="InterPro" id="IPR038385">
    <property type="entry name" value="Sua5/YwlC_C"/>
</dbReference>
<evidence type="ECO:0000256" key="6">
    <source>
        <dbReference type="ARBA" id="ARBA00022679"/>
    </source>
</evidence>
<evidence type="ECO:0000256" key="5">
    <source>
        <dbReference type="ARBA" id="ARBA00022490"/>
    </source>
</evidence>
<organism evidence="17 18">
    <name type="scientific">Cryomyces minteri</name>
    <dbReference type="NCBI Taxonomy" id="331657"/>
    <lineage>
        <taxon>Eukaryota</taxon>
        <taxon>Fungi</taxon>
        <taxon>Dikarya</taxon>
        <taxon>Ascomycota</taxon>
        <taxon>Pezizomycotina</taxon>
        <taxon>Dothideomycetes</taxon>
        <taxon>Dothideomycetes incertae sedis</taxon>
        <taxon>Cryomyces</taxon>
    </lineage>
</organism>
<accession>A0A4U0VXR2</accession>
<evidence type="ECO:0000256" key="2">
    <source>
        <dbReference type="ARBA" id="ARBA00007663"/>
    </source>
</evidence>
<proteinExistence type="inferred from homology"/>
<dbReference type="Pfam" id="PF01300">
    <property type="entry name" value="Sua5_yciO_yrdC"/>
    <property type="match status" value="1"/>
</dbReference>
<keyword evidence="10" id="KW-0067">ATP-binding</keyword>
<keyword evidence="8" id="KW-0548">Nucleotidyltransferase</keyword>
<dbReference type="GO" id="GO:0005524">
    <property type="term" value="F:ATP binding"/>
    <property type="evidence" value="ECO:0007669"/>
    <property type="project" value="UniProtKB-KW"/>
</dbReference>
<evidence type="ECO:0000259" key="16">
    <source>
        <dbReference type="PROSITE" id="PS51163"/>
    </source>
</evidence>
<dbReference type="GO" id="GO:0003725">
    <property type="term" value="F:double-stranded RNA binding"/>
    <property type="evidence" value="ECO:0007669"/>
    <property type="project" value="InterPro"/>
</dbReference>
<dbReference type="GO" id="GO:0005737">
    <property type="term" value="C:cytoplasm"/>
    <property type="evidence" value="ECO:0007669"/>
    <property type="project" value="UniProtKB-SubCell"/>
</dbReference>
<dbReference type="Gene3D" id="3.40.50.11030">
    <property type="entry name" value="Threonylcarbamoyl-AMP synthase, C-terminal domain"/>
    <property type="match status" value="1"/>
</dbReference>
<keyword evidence="15" id="KW-1133">Transmembrane helix</keyword>
<sequence length="783" mass="86346">MAPAQFDPQYSSIDVSSIISSIYPSQTGTWLPESITILPAAVNVTNPSTNTSSTLWYKQPKIPIFICGLFLYSFTSLLFMLCMWANGYLGVRMRVRRQQQAQRNNEARLQRQTERNYWANLQQSRRRARLRSPVWDFGTRFTFRPTPSEEALQQHIEYSQAATDAAFAQLNHALLERNRIVPRTPPTSRERRVRAFEIAMESARIRAAMIGGALSAPSPQDPTPTSTSVTPSTSGVAISTTCPNDRSAWVGKPERDRKEKERRERALELAAQWAEEEIEREYERALEEEAERIRLAIGRDELGMNGFLRIDAAKLGKLRLSGSPESLLDEWDIELDDSSPDVANMRHAAFQLQSSDIPVAFPTETVYGLGADATRSSAVQGIYQAKQRPSDNPLIVHISSLQQLRSLLRPNESHNERLTDATNVESTPNDNLDDPIPSVYRPLIRKFWPGPLTIILPNPKDSILAPEVTAGLSTFGARMPKSLLALVLIKLAGIPLAAPSANASTKPSPTAAEHVKYDLNGRIDTIIDGGPCDVGVESTVVDGLSYPPSILRPGGISIEQLQQCPGWENVVVGYRDASEKGTKPRAPGMKYRHYSPKATVVLYEADAIPPSASALLARIQDHQRVGIIRTSTWSTACGLSVVASTEKEIPNDSTPKVSTNGQMSHASEPQLEVANGSTTPSQRPMSRRPGFLDLVQSFALHNIPTVHRVSVEIGETGTTADIWEINLGRDTQDIARGLFSALRQLDRQDMDVIFVEGIHDGEGGVAAAVMNRLRKAAEVKVRD</sequence>
<dbReference type="GO" id="GO:0061710">
    <property type="term" value="F:L-threonylcarbamoyladenylate synthase"/>
    <property type="evidence" value="ECO:0007669"/>
    <property type="project" value="UniProtKB-EC"/>
</dbReference>